<dbReference type="Proteomes" id="UP000634136">
    <property type="component" value="Unassembled WGS sequence"/>
</dbReference>
<keyword evidence="1" id="KW-0812">Transmembrane</keyword>
<protein>
    <submittedName>
        <fullName evidence="2">Uncharacterized protein</fullName>
    </submittedName>
</protein>
<evidence type="ECO:0000256" key="1">
    <source>
        <dbReference type="SAM" id="Phobius"/>
    </source>
</evidence>
<keyword evidence="1" id="KW-1133">Transmembrane helix</keyword>
<proteinExistence type="predicted"/>
<dbReference type="AlphaFoldDB" id="A0A835CET2"/>
<dbReference type="EMBL" id="JAAIUW010000003">
    <property type="protein sequence ID" value="KAF7840146.1"/>
    <property type="molecule type" value="Genomic_DNA"/>
</dbReference>
<reference evidence="2" key="1">
    <citation type="submission" date="2020-09" db="EMBL/GenBank/DDBJ databases">
        <title>Genome-Enabled Discovery of Anthraquinone Biosynthesis in Senna tora.</title>
        <authorList>
            <person name="Kang S.-H."/>
            <person name="Pandey R.P."/>
            <person name="Lee C.-M."/>
            <person name="Sim J.-S."/>
            <person name="Jeong J.-T."/>
            <person name="Choi B.-S."/>
            <person name="Jung M."/>
            <person name="Ginzburg D."/>
            <person name="Zhao K."/>
            <person name="Won S.Y."/>
            <person name="Oh T.-J."/>
            <person name="Yu Y."/>
            <person name="Kim N.-H."/>
            <person name="Lee O.R."/>
            <person name="Lee T.-H."/>
            <person name="Bashyal P."/>
            <person name="Kim T.-S."/>
            <person name="Lee W.-H."/>
            <person name="Kawkins C."/>
            <person name="Kim C.-K."/>
            <person name="Kim J.S."/>
            <person name="Ahn B.O."/>
            <person name="Rhee S.Y."/>
            <person name="Sohng J.K."/>
        </authorList>
    </citation>
    <scope>NUCLEOTIDE SEQUENCE</scope>
    <source>
        <tissue evidence="2">Leaf</tissue>
    </source>
</reference>
<keyword evidence="3" id="KW-1185">Reference proteome</keyword>
<evidence type="ECO:0000313" key="2">
    <source>
        <dbReference type="EMBL" id="KAF7840146.1"/>
    </source>
</evidence>
<name>A0A835CET2_9FABA</name>
<feature type="transmembrane region" description="Helical" evidence="1">
    <location>
        <begin position="15"/>
        <end position="33"/>
    </location>
</feature>
<evidence type="ECO:0000313" key="3">
    <source>
        <dbReference type="Proteomes" id="UP000634136"/>
    </source>
</evidence>
<gene>
    <name evidence="2" type="ORF">G2W53_008628</name>
</gene>
<accession>A0A835CET2</accession>
<comment type="caution">
    <text evidence="2">The sequence shown here is derived from an EMBL/GenBank/DDBJ whole genome shotgun (WGS) entry which is preliminary data.</text>
</comment>
<organism evidence="2 3">
    <name type="scientific">Senna tora</name>
    <dbReference type="NCBI Taxonomy" id="362788"/>
    <lineage>
        <taxon>Eukaryota</taxon>
        <taxon>Viridiplantae</taxon>
        <taxon>Streptophyta</taxon>
        <taxon>Embryophyta</taxon>
        <taxon>Tracheophyta</taxon>
        <taxon>Spermatophyta</taxon>
        <taxon>Magnoliopsida</taxon>
        <taxon>eudicotyledons</taxon>
        <taxon>Gunneridae</taxon>
        <taxon>Pentapetalae</taxon>
        <taxon>rosids</taxon>
        <taxon>fabids</taxon>
        <taxon>Fabales</taxon>
        <taxon>Fabaceae</taxon>
        <taxon>Caesalpinioideae</taxon>
        <taxon>Cassia clade</taxon>
        <taxon>Senna</taxon>
    </lineage>
</organism>
<keyword evidence="1" id="KW-0472">Membrane</keyword>
<sequence>MASFDGLVQDENNTWVILMIILALANFSTDSLAKLAGHGLTKFTIWEDSLHSVQLYL</sequence>